<sequence length="222" mass="25281">MEVGDVIFSIRVRERGLSELKDDNFNSKASWKKNEKDSISKAGLAVSTRLKIPSEGRVSVKSGALMVVNLENGNNCNECQKLMEVENEEEEIEHVSKEFIGEVDKSDIGMERALNDVRDMGLGVVEIQSNSLTSKKRKKRDRAMLNEKRREFCKEDERIVNLSLSDSNISNRMRVILREANNTWAIGKKLGLSVHGDEKEEIEEIMRVYRCLSCVKHFGFLA</sequence>
<dbReference type="AlphaFoldDB" id="A0A9D4AMA3"/>
<keyword evidence="2" id="KW-1185">Reference proteome</keyword>
<proteinExistence type="predicted"/>
<protein>
    <submittedName>
        <fullName evidence="1">Uncharacterized protein</fullName>
    </submittedName>
</protein>
<accession>A0A9D4AMA3</accession>
<gene>
    <name evidence="1" type="ORF">J1N35_002419</name>
</gene>
<organism evidence="1 2">
    <name type="scientific">Gossypium stocksii</name>
    <dbReference type="NCBI Taxonomy" id="47602"/>
    <lineage>
        <taxon>Eukaryota</taxon>
        <taxon>Viridiplantae</taxon>
        <taxon>Streptophyta</taxon>
        <taxon>Embryophyta</taxon>
        <taxon>Tracheophyta</taxon>
        <taxon>Spermatophyta</taxon>
        <taxon>Magnoliopsida</taxon>
        <taxon>eudicotyledons</taxon>
        <taxon>Gunneridae</taxon>
        <taxon>Pentapetalae</taxon>
        <taxon>rosids</taxon>
        <taxon>malvids</taxon>
        <taxon>Malvales</taxon>
        <taxon>Malvaceae</taxon>
        <taxon>Malvoideae</taxon>
        <taxon>Gossypium</taxon>
    </lineage>
</organism>
<dbReference type="Proteomes" id="UP000828251">
    <property type="component" value="Unassembled WGS sequence"/>
</dbReference>
<comment type="caution">
    <text evidence="1">The sequence shown here is derived from an EMBL/GenBank/DDBJ whole genome shotgun (WGS) entry which is preliminary data.</text>
</comment>
<dbReference type="EMBL" id="JAIQCV010000001">
    <property type="protein sequence ID" value="KAH1131041.1"/>
    <property type="molecule type" value="Genomic_DNA"/>
</dbReference>
<dbReference type="OrthoDB" id="1001661at2759"/>
<evidence type="ECO:0000313" key="2">
    <source>
        <dbReference type="Proteomes" id="UP000828251"/>
    </source>
</evidence>
<evidence type="ECO:0000313" key="1">
    <source>
        <dbReference type="EMBL" id="KAH1131041.1"/>
    </source>
</evidence>
<reference evidence="1 2" key="1">
    <citation type="journal article" date="2021" name="Plant Biotechnol. J.">
        <title>Multi-omics assisted identification of the key and species-specific regulatory components of drought-tolerant mechanisms in Gossypium stocksii.</title>
        <authorList>
            <person name="Yu D."/>
            <person name="Ke L."/>
            <person name="Zhang D."/>
            <person name="Wu Y."/>
            <person name="Sun Y."/>
            <person name="Mei J."/>
            <person name="Sun J."/>
            <person name="Sun Y."/>
        </authorList>
    </citation>
    <scope>NUCLEOTIDE SEQUENCE [LARGE SCALE GENOMIC DNA]</scope>
    <source>
        <strain evidence="2">cv. E1</strain>
        <tissue evidence="1">Leaf</tissue>
    </source>
</reference>
<name>A0A9D4AMA3_9ROSI</name>